<dbReference type="InterPro" id="IPR029036">
    <property type="entry name" value="P5CR_dimer"/>
</dbReference>
<comment type="function">
    <text evidence="4">Catalyzes the reduction of 1-pyrroline-5-carboxylate (PCA) to L-proline.</text>
</comment>
<evidence type="ECO:0000256" key="3">
    <source>
        <dbReference type="ARBA" id="ARBA00023002"/>
    </source>
</evidence>
<comment type="similarity">
    <text evidence="1 4">Belongs to the pyrroline-5-carboxylate reductase family.</text>
</comment>
<dbReference type="Gene3D" id="1.10.3730.10">
    <property type="entry name" value="ProC C-terminal domain-like"/>
    <property type="match status" value="1"/>
</dbReference>
<feature type="domain" description="Pyrroline-5-carboxylate reductase dimerisation" evidence="7">
    <location>
        <begin position="165"/>
        <end position="270"/>
    </location>
</feature>
<dbReference type="NCBIfam" id="TIGR00112">
    <property type="entry name" value="proC"/>
    <property type="match status" value="1"/>
</dbReference>
<dbReference type="GO" id="GO:0004735">
    <property type="term" value="F:pyrroline-5-carboxylate reductase activity"/>
    <property type="evidence" value="ECO:0007669"/>
    <property type="project" value="UniProtKB-EC"/>
</dbReference>
<evidence type="ECO:0000256" key="1">
    <source>
        <dbReference type="ARBA" id="ARBA00005525"/>
    </source>
</evidence>
<keyword evidence="3 4" id="KW-0560">Oxidoreductase</keyword>
<reference evidence="8 9" key="1">
    <citation type="submission" date="2024-02" db="EMBL/GenBank/DDBJ databases">
        <title>Bacteria isolated from the canopy kelp, Nereocystis luetkeana.</title>
        <authorList>
            <person name="Pfister C.A."/>
            <person name="Younker I.T."/>
            <person name="Light S.H."/>
        </authorList>
    </citation>
    <scope>NUCLEOTIDE SEQUENCE [LARGE SCALE GENOMIC DNA]</scope>
    <source>
        <strain evidence="8 9">TI.4.07</strain>
    </source>
</reference>
<dbReference type="HAMAP" id="MF_01925">
    <property type="entry name" value="P5C_reductase"/>
    <property type="match status" value="1"/>
</dbReference>
<dbReference type="Gene3D" id="3.40.50.720">
    <property type="entry name" value="NAD(P)-binding Rossmann-like Domain"/>
    <property type="match status" value="1"/>
</dbReference>
<dbReference type="Pfam" id="PF03807">
    <property type="entry name" value="F420_oxidored"/>
    <property type="match status" value="1"/>
</dbReference>
<evidence type="ECO:0000259" key="6">
    <source>
        <dbReference type="Pfam" id="PF03807"/>
    </source>
</evidence>
<dbReference type="PANTHER" id="PTHR11645:SF0">
    <property type="entry name" value="PYRROLINE-5-CARBOXYLATE REDUCTASE 3"/>
    <property type="match status" value="1"/>
</dbReference>
<comment type="caution">
    <text evidence="8">The sequence shown here is derived from an EMBL/GenBank/DDBJ whole genome shotgun (WGS) entry which is preliminary data.</text>
</comment>
<keyword evidence="4" id="KW-0963">Cytoplasm</keyword>
<comment type="pathway">
    <text evidence="4">Amino-acid biosynthesis; L-proline biosynthesis; L-proline from L-glutamate 5-semialdehyde: step 1/1.</text>
</comment>
<feature type="domain" description="Pyrroline-5-carboxylate reductase catalytic N-terminal" evidence="6">
    <location>
        <begin position="10"/>
        <end position="101"/>
    </location>
</feature>
<evidence type="ECO:0000313" key="8">
    <source>
        <dbReference type="EMBL" id="MEL0614242.1"/>
    </source>
</evidence>
<dbReference type="InterPro" id="IPR036291">
    <property type="entry name" value="NAD(P)-bd_dom_sf"/>
</dbReference>
<dbReference type="InterPro" id="IPR000304">
    <property type="entry name" value="Pyrroline-COOH_reductase"/>
</dbReference>
<evidence type="ECO:0000256" key="4">
    <source>
        <dbReference type="HAMAP-Rule" id="MF_01925"/>
    </source>
</evidence>
<sequence>MMKDELRQSKVLVIGCGRMGGAIIKGWCNGLVAPDNITIVDPTPFPDLVSGVKQVSGPEEITDDFFDVVMLAVKPQIFPKIMSLYAPFISEKTLILSIMAGVETQAIEAMTDSKQAVIRVMPNTPALVGAGVMVCFANAVATPQNEALCDTLFSPLGSVHWVHDESDMHAVTAISGSGPAYLFYFAECMVAAAKNTLKDEVLAAKLAKETLYGAALLMQQEAREPMALRQEVTSPNGTTQAALEVLMSDGVLDALANNALQAASKRSLELSALEPA</sequence>
<dbReference type="SUPFAM" id="SSF51735">
    <property type="entry name" value="NAD(P)-binding Rossmann-fold domains"/>
    <property type="match status" value="1"/>
</dbReference>
<dbReference type="PANTHER" id="PTHR11645">
    <property type="entry name" value="PYRROLINE-5-CARBOXYLATE REDUCTASE"/>
    <property type="match status" value="1"/>
</dbReference>
<proteinExistence type="inferred from homology"/>
<dbReference type="RefSeq" id="WP_341567782.1">
    <property type="nucleotide sequence ID" value="NZ_JBAKAR010000012.1"/>
</dbReference>
<comment type="subcellular location">
    <subcellularLocation>
        <location evidence="4">Cytoplasm</location>
    </subcellularLocation>
</comment>
<accession>A0ABU9G6X0</accession>
<dbReference type="PIRSF" id="PIRSF000193">
    <property type="entry name" value="Pyrrol-5-carb_rd"/>
    <property type="match status" value="1"/>
</dbReference>
<evidence type="ECO:0000256" key="5">
    <source>
        <dbReference type="NCBIfam" id="TIGR00112"/>
    </source>
</evidence>
<evidence type="ECO:0000313" key="9">
    <source>
        <dbReference type="Proteomes" id="UP001379949"/>
    </source>
</evidence>
<dbReference type="EMBL" id="JBAKAR010000012">
    <property type="protein sequence ID" value="MEL0614242.1"/>
    <property type="molecule type" value="Genomic_DNA"/>
</dbReference>
<keyword evidence="2 4" id="KW-0521">NADP</keyword>
<comment type="catalytic activity">
    <reaction evidence="4">
        <text>L-proline + NAD(+) = (S)-1-pyrroline-5-carboxylate + NADH + 2 H(+)</text>
        <dbReference type="Rhea" id="RHEA:14105"/>
        <dbReference type="ChEBI" id="CHEBI:15378"/>
        <dbReference type="ChEBI" id="CHEBI:17388"/>
        <dbReference type="ChEBI" id="CHEBI:57540"/>
        <dbReference type="ChEBI" id="CHEBI:57945"/>
        <dbReference type="ChEBI" id="CHEBI:60039"/>
        <dbReference type="EC" id="1.5.1.2"/>
    </reaction>
</comment>
<protein>
    <recommendedName>
        <fullName evidence="4 5">Pyrroline-5-carboxylate reductase</fullName>
        <shortName evidence="4">P5C reductase</shortName>
        <shortName evidence="4">P5CR</shortName>
        <ecNumber evidence="4 5">1.5.1.2</ecNumber>
    </recommendedName>
    <alternativeName>
        <fullName evidence="4">PCA reductase</fullName>
    </alternativeName>
</protein>
<evidence type="ECO:0000256" key="2">
    <source>
        <dbReference type="ARBA" id="ARBA00022857"/>
    </source>
</evidence>
<dbReference type="EC" id="1.5.1.2" evidence="4 5"/>
<dbReference type="InterPro" id="IPR008927">
    <property type="entry name" value="6-PGluconate_DH-like_C_sf"/>
</dbReference>
<gene>
    <name evidence="4 8" type="primary">proC</name>
    <name evidence="8" type="ORF">V6242_13885</name>
</gene>
<dbReference type="Proteomes" id="UP001379949">
    <property type="component" value="Unassembled WGS sequence"/>
</dbReference>
<comment type="catalytic activity">
    <reaction evidence="4">
        <text>L-proline + NADP(+) = (S)-1-pyrroline-5-carboxylate + NADPH + 2 H(+)</text>
        <dbReference type="Rhea" id="RHEA:14109"/>
        <dbReference type="ChEBI" id="CHEBI:15378"/>
        <dbReference type="ChEBI" id="CHEBI:17388"/>
        <dbReference type="ChEBI" id="CHEBI:57783"/>
        <dbReference type="ChEBI" id="CHEBI:58349"/>
        <dbReference type="ChEBI" id="CHEBI:60039"/>
        <dbReference type="EC" id="1.5.1.2"/>
    </reaction>
</comment>
<organism evidence="8 9">
    <name type="scientific">Marinomonas arenicola</name>
    <dbReference type="NCBI Taxonomy" id="569601"/>
    <lineage>
        <taxon>Bacteria</taxon>
        <taxon>Pseudomonadati</taxon>
        <taxon>Pseudomonadota</taxon>
        <taxon>Gammaproteobacteria</taxon>
        <taxon>Oceanospirillales</taxon>
        <taxon>Oceanospirillaceae</taxon>
        <taxon>Marinomonas</taxon>
    </lineage>
</organism>
<keyword evidence="4" id="KW-0028">Amino-acid biosynthesis</keyword>
<dbReference type="Pfam" id="PF14748">
    <property type="entry name" value="P5CR_dimer"/>
    <property type="match status" value="1"/>
</dbReference>
<dbReference type="InterPro" id="IPR028939">
    <property type="entry name" value="P5C_Rdtase_cat_N"/>
</dbReference>
<evidence type="ECO:0000259" key="7">
    <source>
        <dbReference type="Pfam" id="PF14748"/>
    </source>
</evidence>
<name>A0ABU9G6X0_9GAMM</name>
<keyword evidence="4" id="KW-0641">Proline biosynthesis</keyword>
<keyword evidence="9" id="KW-1185">Reference proteome</keyword>
<dbReference type="SUPFAM" id="SSF48179">
    <property type="entry name" value="6-phosphogluconate dehydrogenase C-terminal domain-like"/>
    <property type="match status" value="1"/>
</dbReference>